<comment type="cofactor">
    <cofactor evidence="1">
        <name>heme</name>
        <dbReference type="ChEBI" id="CHEBI:30413"/>
    </cofactor>
</comment>
<evidence type="ECO:0000256" key="3">
    <source>
        <dbReference type="ARBA" id="ARBA00004141"/>
    </source>
</evidence>
<organism evidence="14 15">
    <name type="scientific">SAR92 clade bacterium H455</name>
    <dbReference type="NCBI Taxonomy" id="2974818"/>
    <lineage>
        <taxon>Bacteria</taxon>
        <taxon>Pseudomonadati</taxon>
        <taxon>Pseudomonadota</taxon>
        <taxon>Gammaproteobacteria</taxon>
        <taxon>Cellvibrionales</taxon>
        <taxon>Porticoccaceae</taxon>
        <taxon>SAR92 clade</taxon>
    </lineage>
</organism>
<evidence type="ECO:0000256" key="2">
    <source>
        <dbReference type="ARBA" id="ARBA00004050"/>
    </source>
</evidence>
<dbReference type="InterPro" id="IPR034804">
    <property type="entry name" value="SQR/QFR_C/D"/>
</dbReference>
<dbReference type="Proteomes" id="UP001059934">
    <property type="component" value="Chromosome"/>
</dbReference>
<reference evidence="14" key="1">
    <citation type="submission" date="2022-08" db="EMBL/GenBank/DDBJ databases">
        <title>Catabolic pathway analysis in culturable SAR92 clade bacteria reveals their overlooked roles in DMSP degradation in coastal seas.</title>
        <authorList>
            <person name="He X."/>
            <person name="Zhang X."/>
            <person name="Zhang Y."/>
        </authorList>
    </citation>
    <scope>NUCLEOTIDE SEQUENCE</scope>
    <source>
        <strain evidence="14">H455</strain>
    </source>
</reference>
<dbReference type="InterPro" id="IPR014314">
    <property type="entry name" value="Succ_DH_cytb556"/>
</dbReference>
<dbReference type="NCBIfam" id="TIGR02970">
    <property type="entry name" value="succ_dehyd_cytB"/>
    <property type="match status" value="1"/>
</dbReference>
<dbReference type="EMBL" id="CP103416">
    <property type="protein sequence ID" value="UVW36340.1"/>
    <property type="molecule type" value="Genomic_DNA"/>
</dbReference>
<evidence type="ECO:0000256" key="13">
    <source>
        <dbReference type="SAM" id="Phobius"/>
    </source>
</evidence>
<evidence type="ECO:0000256" key="10">
    <source>
        <dbReference type="ARBA" id="ARBA00023004"/>
    </source>
</evidence>
<evidence type="ECO:0000256" key="7">
    <source>
        <dbReference type="ARBA" id="ARBA00022692"/>
    </source>
</evidence>
<dbReference type="PANTHER" id="PTHR10978:SF5">
    <property type="entry name" value="SUCCINATE DEHYDROGENASE CYTOCHROME B560 SUBUNIT, MITOCHONDRIAL"/>
    <property type="match status" value="1"/>
</dbReference>
<keyword evidence="9 13" id="KW-1133">Transmembrane helix</keyword>
<dbReference type="PROSITE" id="PS01001">
    <property type="entry name" value="SDH_CYT_2"/>
    <property type="match status" value="1"/>
</dbReference>
<feature type="transmembrane region" description="Helical" evidence="13">
    <location>
        <begin position="114"/>
        <end position="135"/>
    </location>
</feature>
<evidence type="ECO:0000256" key="1">
    <source>
        <dbReference type="ARBA" id="ARBA00001971"/>
    </source>
</evidence>
<evidence type="ECO:0000256" key="5">
    <source>
        <dbReference type="ARBA" id="ARBA00020076"/>
    </source>
</evidence>
<keyword evidence="6" id="KW-0349">Heme</keyword>
<protein>
    <recommendedName>
        <fullName evidence="5">Succinate dehydrogenase cytochrome b556 subunit</fullName>
    </recommendedName>
</protein>
<evidence type="ECO:0000313" key="14">
    <source>
        <dbReference type="EMBL" id="UVW36340.1"/>
    </source>
</evidence>
<evidence type="ECO:0000256" key="6">
    <source>
        <dbReference type="ARBA" id="ARBA00022617"/>
    </source>
</evidence>
<feature type="transmembrane region" description="Helical" evidence="13">
    <location>
        <begin position="74"/>
        <end position="94"/>
    </location>
</feature>
<evidence type="ECO:0000256" key="4">
    <source>
        <dbReference type="ARBA" id="ARBA00007244"/>
    </source>
</evidence>
<keyword evidence="11 13" id="KW-0472">Membrane</keyword>
<dbReference type="InterPro" id="IPR018495">
    <property type="entry name" value="Succ_DH_cyt_bsu_CS"/>
</dbReference>
<evidence type="ECO:0000256" key="11">
    <source>
        <dbReference type="ARBA" id="ARBA00023136"/>
    </source>
</evidence>
<gene>
    <name evidence="14" type="primary">sdhC</name>
    <name evidence="14" type="ORF">NYF23_07185</name>
</gene>
<proteinExistence type="inferred from homology"/>
<dbReference type="SUPFAM" id="SSF81343">
    <property type="entry name" value="Fumarate reductase respiratory complex transmembrane subunits"/>
    <property type="match status" value="1"/>
</dbReference>
<comment type="function">
    <text evidence="2">Membrane-anchoring subunit of succinate dehydrogenase (SDH).</text>
</comment>
<comment type="similarity">
    <text evidence="4">Belongs to the cytochrome b560 family.</text>
</comment>
<dbReference type="PROSITE" id="PS01000">
    <property type="entry name" value="SDH_CYT_1"/>
    <property type="match status" value="1"/>
</dbReference>
<evidence type="ECO:0000256" key="9">
    <source>
        <dbReference type="ARBA" id="ARBA00022989"/>
    </source>
</evidence>
<dbReference type="CDD" id="cd03499">
    <property type="entry name" value="SQR_TypeC_SdhC"/>
    <property type="match status" value="1"/>
</dbReference>
<dbReference type="Pfam" id="PF01127">
    <property type="entry name" value="Sdh_cyt"/>
    <property type="match status" value="1"/>
</dbReference>
<evidence type="ECO:0000256" key="12">
    <source>
        <dbReference type="ARBA" id="ARBA00025912"/>
    </source>
</evidence>
<comment type="subcellular location">
    <subcellularLocation>
        <location evidence="3">Membrane</location>
        <topology evidence="3">Multi-pass membrane protein</topology>
    </subcellularLocation>
</comment>
<name>A0ABY5TR84_9GAMM</name>
<comment type="subunit">
    <text evidence="12">Part of an enzyme complex containing four subunits: a flavoprotein, an iron-sulfur protein, plus two membrane-anchoring proteins, SdhC and SdhD. The complex can form homotrimers.</text>
</comment>
<keyword evidence="15" id="KW-1185">Reference proteome</keyword>
<dbReference type="InterPro" id="IPR000701">
    <property type="entry name" value="SuccDH_FuR_B_TM-su"/>
</dbReference>
<evidence type="ECO:0000313" key="15">
    <source>
        <dbReference type="Proteomes" id="UP001059934"/>
    </source>
</evidence>
<keyword evidence="8" id="KW-0479">Metal-binding</keyword>
<feature type="transmembrane region" description="Helical" evidence="13">
    <location>
        <begin position="33"/>
        <end position="53"/>
    </location>
</feature>
<accession>A0ABY5TR84</accession>
<dbReference type="PANTHER" id="PTHR10978">
    <property type="entry name" value="SUCCINATE DEHYDROGENASE CYTOCHROME B560 SUBUNIT"/>
    <property type="match status" value="1"/>
</dbReference>
<sequence>MTTFKVLPAVDKKRPVNLDLGTIRLPITSYVSILHRVSGVILFFSVAIFLWLLEGSLSSEQGFADVKGIFANPLCQFVIWGSLAALAYHAVAGIRHLVMDLGYGEDSFETGRATAWIAVVVAVIIIVLVTGWVYLW</sequence>
<evidence type="ECO:0000256" key="8">
    <source>
        <dbReference type="ARBA" id="ARBA00022723"/>
    </source>
</evidence>
<dbReference type="Gene3D" id="1.20.1300.10">
    <property type="entry name" value="Fumarate reductase/succinate dehydrogenase, transmembrane subunit"/>
    <property type="match status" value="1"/>
</dbReference>
<keyword evidence="7 13" id="KW-0812">Transmembrane</keyword>
<dbReference type="PIRSF" id="PIRSF000178">
    <property type="entry name" value="SDH_cyt_b560"/>
    <property type="match status" value="1"/>
</dbReference>
<keyword evidence="10" id="KW-0408">Iron</keyword>